<dbReference type="InterPro" id="IPR025155">
    <property type="entry name" value="WxxW_domain"/>
</dbReference>
<keyword evidence="4" id="KW-0325">Glycoprotein</keyword>
<dbReference type="Pfam" id="PF13330">
    <property type="entry name" value="Mucin2_WxxW"/>
    <property type="match status" value="1"/>
</dbReference>
<dbReference type="AlphaFoldDB" id="A0A5N5KR16"/>
<keyword evidence="2" id="KW-0964">Secreted</keyword>
<dbReference type="InterPro" id="IPR039675">
    <property type="entry name" value="CILP1/CILP2"/>
</dbReference>
<name>A0A5N5KR16_PANHP</name>
<reference evidence="6 7" key="1">
    <citation type="submission" date="2019-06" db="EMBL/GenBank/DDBJ databases">
        <title>A chromosome-scale genome assembly of the striped catfish, Pangasianodon hypophthalmus.</title>
        <authorList>
            <person name="Wen M."/>
            <person name="Zahm M."/>
            <person name="Roques C."/>
            <person name="Cabau C."/>
            <person name="Klopp C."/>
            <person name="Donnadieu C."/>
            <person name="Jouanno E."/>
            <person name="Avarre J.-C."/>
            <person name="Campet M."/>
            <person name="Ha T.T.T."/>
            <person name="Dugue R."/>
            <person name="Lampietro C."/>
            <person name="Louis A."/>
            <person name="Herpin A."/>
            <person name="Echchiki A."/>
            <person name="Berthelot C."/>
            <person name="Parey E."/>
            <person name="Roest-Crollius H."/>
            <person name="Braasch I."/>
            <person name="Postlethwait J."/>
            <person name="Bobe J."/>
            <person name="Montfort J."/>
            <person name="Bouchez O."/>
            <person name="Begum T."/>
            <person name="Schartl M."/>
            <person name="Guiguen Y."/>
        </authorList>
    </citation>
    <scope>NUCLEOTIDE SEQUENCE [LARGE SCALE GENOMIC DNA]</scope>
    <source>
        <strain evidence="6 7">Indonesia</strain>
        <tissue evidence="6">Blood</tissue>
    </source>
</reference>
<protein>
    <recommendedName>
        <fullName evidence="5">WxxW domain-containing protein</fullName>
    </recommendedName>
</protein>
<evidence type="ECO:0000259" key="5">
    <source>
        <dbReference type="Pfam" id="PF13330"/>
    </source>
</evidence>
<dbReference type="GO" id="GO:0005576">
    <property type="term" value="C:extracellular region"/>
    <property type="evidence" value="ECO:0007669"/>
    <property type="project" value="UniProtKB-SubCell"/>
</dbReference>
<comment type="subcellular location">
    <subcellularLocation>
        <location evidence="1">Secreted</location>
    </subcellularLocation>
</comment>
<keyword evidence="7" id="KW-1185">Reference proteome</keyword>
<keyword evidence="3" id="KW-0732">Signal</keyword>
<dbReference type="EMBL" id="VFJC01000023">
    <property type="protein sequence ID" value="KAB5532803.1"/>
    <property type="molecule type" value="Genomic_DNA"/>
</dbReference>
<feature type="domain" description="WxxW" evidence="5">
    <location>
        <begin position="47"/>
        <end position="129"/>
    </location>
</feature>
<gene>
    <name evidence="6" type="ORF">PHYPO_G00124400</name>
</gene>
<dbReference type="PANTHER" id="PTHR15031:SF4">
    <property type="entry name" value="CARTILAGE INTERMEDIATE LAYER PROTEIN 1"/>
    <property type="match status" value="1"/>
</dbReference>
<evidence type="ECO:0000256" key="1">
    <source>
        <dbReference type="ARBA" id="ARBA00004613"/>
    </source>
</evidence>
<evidence type="ECO:0000256" key="3">
    <source>
        <dbReference type="ARBA" id="ARBA00022729"/>
    </source>
</evidence>
<organism evidence="6 7">
    <name type="scientific">Pangasianodon hypophthalmus</name>
    <name type="common">Striped catfish</name>
    <name type="synonym">Helicophagus hypophthalmus</name>
    <dbReference type="NCBI Taxonomy" id="310915"/>
    <lineage>
        <taxon>Eukaryota</taxon>
        <taxon>Metazoa</taxon>
        <taxon>Chordata</taxon>
        <taxon>Craniata</taxon>
        <taxon>Vertebrata</taxon>
        <taxon>Euteleostomi</taxon>
        <taxon>Actinopterygii</taxon>
        <taxon>Neopterygii</taxon>
        <taxon>Teleostei</taxon>
        <taxon>Ostariophysi</taxon>
        <taxon>Siluriformes</taxon>
        <taxon>Pangasiidae</taxon>
        <taxon>Pangasianodon</taxon>
    </lineage>
</organism>
<evidence type="ECO:0000256" key="4">
    <source>
        <dbReference type="ARBA" id="ARBA00023180"/>
    </source>
</evidence>
<sequence>MRFCFGVKTAGSMKELIFGVFLVTMGVFSQSWAILLPLGLPVEICYTQWFDRDNPSGLGDYETLDQLRAEYPGTICPKPLTIEAQTVSGTPASSTGQVFQYYNTVYGFACVNSQQKLGSCLDYKVRFRCPCLDLEVL</sequence>
<evidence type="ECO:0000313" key="6">
    <source>
        <dbReference type="EMBL" id="KAB5532803.1"/>
    </source>
</evidence>
<evidence type="ECO:0000313" key="7">
    <source>
        <dbReference type="Proteomes" id="UP000327468"/>
    </source>
</evidence>
<accession>A0A5N5KR16</accession>
<proteinExistence type="predicted"/>
<dbReference type="PANTHER" id="PTHR15031">
    <property type="entry name" value="CARTILAGE INTERMEDIATE LAYER PROTEIN CLIP"/>
    <property type="match status" value="1"/>
</dbReference>
<evidence type="ECO:0000256" key="2">
    <source>
        <dbReference type="ARBA" id="ARBA00022525"/>
    </source>
</evidence>
<dbReference type="Proteomes" id="UP000327468">
    <property type="component" value="Chromosome 22"/>
</dbReference>
<comment type="caution">
    <text evidence="6">The sequence shown here is derived from an EMBL/GenBank/DDBJ whole genome shotgun (WGS) entry which is preliminary data.</text>
</comment>